<dbReference type="FunFam" id="1.10.510.10:FF:000084">
    <property type="entry name" value="Wall-associated receptor kinase 2"/>
    <property type="match status" value="1"/>
</dbReference>
<keyword evidence="10" id="KW-0472">Membrane</keyword>
<keyword evidence="9" id="KW-1133">Transmembrane helix</keyword>
<comment type="subcellular location">
    <subcellularLocation>
        <location evidence="1">Membrane</location>
        <topology evidence="1">Single-pass type I membrane protein</topology>
    </subcellularLocation>
</comment>
<reference evidence="15" key="2">
    <citation type="submission" date="2020-10" db="EMBL/GenBank/DDBJ databases">
        <authorList>
            <person name="Scholz U."/>
            <person name="Mascher M."/>
            <person name="Fiebig A."/>
        </authorList>
    </citation>
    <scope>NUCLEOTIDE SEQUENCE [LARGE SCALE GENOMIC DNA]</scope>
    <source>
        <strain evidence="15">cv. Morex</strain>
    </source>
</reference>
<evidence type="ECO:0000313" key="15">
    <source>
        <dbReference type="EnsemblPlants" id="HORVU.MOREX.r3.5HG0525240.1.CDS1"/>
    </source>
</evidence>
<evidence type="ECO:0000256" key="8">
    <source>
        <dbReference type="ARBA" id="ARBA00022840"/>
    </source>
</evidence>
<dbReference type="PANTHER" id="PTHR27005:SF544">
    <property type="entry name" value="PROTEIN KINASE DOMAIN-CONTAINING PROTEIN"/>
    <property type="match status" value="1"/>
</dbReference>
<evidence type="ECO:0000256" key="13">
    <source>
        <dbReference type="SAM" id="MobiDB-lite"/>
    </source>
</evidence>
<evidence type="ECO:0000256" key="12">
    <source>
        <dbReference type="RuleBase" id="RU000304"/>
    </source>
</evidence>
<evidence type="ECO:0000256" key="1">
    <source>
        <dbReference type="ARBA" id="ARBA00004479"/>
    </source>
</evidence>
<dbReference type="InterPro" id="IPR045274">
    <property type="entry name" value="WAK-like"/>
</dbReference>
<evidence type="ECO:0000256" key="3">
    <source>
        <dbReference type="ARBA" id="ARBA00022679"/>
    </source>
</evidence>
<dbReference type="InterPro" id="IPR008271">
    <property type="entry name" value="Ser/Thr_kinase_AS"/>
</dbReference>
<feature type="compositionally biased region" description="Basic and acidic residues" evidence="13">
    <location>
        <begin position="313"/>
        <end position="328"/>
    </location>
</feature>
<comment type="similarity">
    <text evidence="12">Belongs to the protein kinase superfamily.</text>
</comment>
<proteinExistence type="inferred from homology"/>
<keyword evidence="4" id="KW-0812">Transmembrane</keyword>
<dbReference type="Proteomes" id="UP000011116">
    <property type="component" value="Chromosome 5H"/>
</dbReference>
<evidence type="ECO:0000256" key="10">
    <source>
        <dbReference type="ARBA" id="ARBA00023136"/>
    </source>
</evidence>
<feature type="domain" description="Protein kinase" evidence="14">
    <location>
        <begin position="15"/>
        <end position="293"/>
    </location>
</feature>
<dbReference type="PROSITE" id="PS00108">
    <property type="entry name" value="PROTEIN_KINASE_ST"/>
    <property type="match status" value="1"/>
</dbReference>
<accession>A0A8I6Y7F7</accession>
<dbReference type="SMR" id="A0A8I6Y7F7"/>
<evidence type="ECO:0000256" key="2">
    <source>
        <dbReference type="ARBA" id="ARBA00022527"/>
    </source>
</evidence>
<keyword evidence="7" id="KW-0418">Kinase</keyword>
<feature type="binding site" evidence="11">
    <location>
        <position position="44"/>
    </location>
    <ligand>
        <name>ATP</name>
        <dbReference type="ChEBI" id="CHEBI:30616"/>
    </ligand>
</feature>
<dbReference type="GO" id="GO:0005886">
    <property type="term" value="C:plasma membrane"/>
    <property type="evidence" value="ECO:0000318"/>
    <property type="project" value="GO_Central"/>
</dbReference>
<evidence type="ECO:0000256" key="5">
    <source>
        <dbReference type="ARBA" id="ARBA00022729"/>
    </source>
</evidence>
<dbReference type="SMART" id="SM00220">
    <property type="entry name" value="S_TKc"/>
    <property type="match status" value="1"/>
</dbReference>
<dbReference type="Gene3D" id="3.30.200.20">
    <property type="entry name" value="Phosphorylase Kinase, domain 1"/>
    <property type="match status" value="1"/>
</dbReference>
<dbReference type="InterPro" id="IPR001245">
    <property type="entry name" value="Ser-Thr/Tyr_kinase_cat_dom"/>
</dbReference>
<reference evidence="15" key="3">
    <citation type="submission" date="2022-01" db="UniProtKB">
        <authorList>
            <consortium name="EnsemblPlants"/>
        </authorList>
    </citation>
    <scope>IDENTIFICATION</scope>
    <source>
        <strain evidence="15">subsp. vulgare</strain>
    </source>
</reference>
<dbReference type="SUPFAM" id="SSF56112">
    <property type="entry name" value="Protein kinase-like (PK-like)"/>
    <property type="match status" value="1"/>
</dbReference>
<dbReference type="Gramene" id="HORVU.MOREX.r3.5HG0525240.1">
    <property type="protein sequence ID" value="HORVU.MOREX.r3.5HG0525240.1.CDS1"/>
    <property type="gene ID" value="HORVU.MOREX.r3.5HG0525240"/>
</dbReference>
<dbReference type="Gene3D" id="1.10.510.10">
    <property type="entry name" value="Transferase(Phosphotransferase) domain 1"/>
    <property type="match status" value="1"/>
</dbReference>
<keyword evidence="5" id="KW-0732">Signal</keyword>
<dbReference type="InterPro" id="IPR000719">
    <property type="entry name" value="Prot_kinase_dom"/>
</dbReference>
<dbReference type="GO" id="GO:0004674">
    <property type="term" value="F:protein serine/threonine kinase activity"/>
    <property type="evidence" value="ECO:0007669"/>
    <property type="project" value="UniProtKB-KW"/>
</dbReference>
<reference evidence="16" key="1">
    <citation type="journal article" date="2012" name="Nature">
        <title>A physical, genetic and functional sequence assembly of the barley genome.</title>
        <authorList>
            <consortium name="The International Barley Genome Sequencing Consortium"/>
            <person name="Mayer K.F."/>
            <person name="Waugh R."/>
            <person name="Brown J.W."/>
            <person name="Schulman A."/>
            <person name="Langridge P."/>
            <person name="Platzer M."/>
            <person name="Fincher G.B."/>
            <person name="Muehlbauer G.J."/>
            <person name="Sato K."/>
            <person name="Close T.J."/>
            <person name="Wise R.P."/>
            <person name="Stein N."/>
        </authorList>
    </citation>
    <scope>NUCLEOTIDE SEQUENCE [LARGE SCALE GENOMIC DNA]</scope>
    <source>
        <strain evidence="16">cv. Morex</strain>
    </source>
</reference>
<sequence length="341" mass="38381">MIISLEELEKATNNFDKARELGGGGHGTVYKGILSDLHVVAIKKPKKVVQKETDEFINEVAILSQINHRNVVKLYGCCLETEVPMLVYEFISNGTLYDHLHVEGPISLSWGDRLRILIETAKSLAYLHSTASIPIIHRDIKSVNILLDDTLTTKIADFGASRYISVEKSGLTTMVQGTVGYLDPMYFYTGRLTEKSDVYSFGVMVVELLTRKKPFSYLSPGGEGLIAHFAVLFAEDNLSQILDPQVIDESSREVPEVAKLAIACTQLKGEDRPTMRQVELTLESLQSSMHIVLDNVVDEEFENDIIPTNYPMNEHERGSDEDSRRQYSMEDELMISSRYPR</sequence>
<keyword evidence="6 11" id="KW-0547">Nucleotide-binding</keyword>
<dbReference type="FunFam" id="3.30.200.20:FF:000043">
    <property type="entry name" value="Wall-associated receptor kinase 2"/>
    <property type="match status" value="1"/>
</dbReference>
<evidence type="ECO:0000256" key="4">
    <source>
        <dbReference type="ARBA" id="ARBA00022692"/>
    </source>
</evidence>
<keyword evidence="2 12" id="KW-0723">Serine/threonine-protein kinase</keyword>
<dbReference type="GO" id="GO:0007166">
    <property type="term" value="P:cell surface receptor signaling pathway"/>
    <property type="evidence" value="ECO:0000318"/>
    <property type="project" value="GO_Central"/>
</dbReference>
<dbReference type="PIRSF" id="PIRSF000654">
    <property type="entry name" value="Integrin-linked_kinase"/>
    <property type="match status" value="1"/>
</dbReference>
<dbReference type="GO" id="GO:0005524">
    <property type="term" value="F:ATP binding"/>
    <property type="evidence" value="ECO:0007669"/>
    <property type="project" value="UniProtKB-UniRule"/>
</dbReference>
<name>A0A8I6Y7F7_HORVV</name>
<keyword evidence="16" id="KW-1185">Reference proteome</keyword>
<dbReference type="AlphaFoldDB" id="A0A8I6Y7F7"/>
<dbReference type="PANTHER" id="PTHR27005">
    <property type="entry name" value="WALL-ASSOCIATED RECEPTOR KINASE-LIKE 21"/>
    <property type="match status" value="1"/>
</dbReference>
<keyword evidence="3" id="KW-0808">Transferase</keyword>
<dbReference type="InterPro" id="IPR017441">
    <property type="entry name" value="Protein_kinase_ATP_BS"/>
</dbReference>
<feature type="region of interest" description="Disordered" evidence="13">
    <location>
        <begin position="308"/>
        <end position="341"/>
    </location>
</feature>
<keyword evidence="8 11" id="KW-0067">ATP-binding</keyword>
<dbReference type="PROSITE" id="PS00107">
    <property type="entry name" value="PROTEIN_KINASE_ATP"/>
    <property type="match status" value="1"/>
</dbReference>
<evidence type="ECO:0000256" key="7">
    <source>
        <dbReference type="ARBA" id="ARBA00022777"/>
    </source>
</evidence>
<evidence type="ECO:0000256" key="6">
    <source>
        <dbReference type="ARBA" id="ARBA00022741"/>
    </source>
</evidence>
<protein>
    <recommendedName>
        <fullName evidence="14">Protein kinase domain-containing protein</fullName>
    </recommendedName>
</protein>
<evidence type="ECO:0000313" key="16">
    <source>
        <dbReference type="Proteomes" id="UP000011116"/>
    </source>
</evidence>
<evidence type="ECO:0000259" key="14">
    <source>
        <dbReference type="PROSITE" id="PS50011"/>
    </source>
</evidence>
<dbReference type="Pfam" id="PF07714">
    <property type="entry name" value="PK_Tyr_Ser-Thr"/>
    <property type="match status" value="1"/>
</dbReference>
<dbReference type="EnsemblPlants" id="HORVU.MOREX.r3.5HG0525240.1">
    <property type="protein sequence ID" value="HORVU.MOREX.r3.5HG0525240.1.CDS1"/>
    <property type="gene ID" value="HORVU.MOREX.r3.5HG0525240"/>
</dbReference>
<evidence type="ECO:0000256" key="11">
    <source>
        <dbReference type="PROSITE-ProRule" id="PRU10141"/>
    </source>
</evidence>
<dbReference type="PROSITE" id="PS50011">
    <property type="entry name" value="PROTEIN_KINASE_DOM"/>
    <property type="match status" value="1"/>
</dbReference>
<organism evidence="15 16">
    <name type="scientific">Hordeum vulgare subsp. vulgare</name>
    <name type="common">Domesticated barley</name>
    <dbReference type="NCBI Taxonomy" id="112509"/>
    <lineage>
        <taxon>Eukaryota</taxon>
        <taxon>Viridiplantae</taxon>
        <taxon>Streptophyta</taxon>
        <taxon>Embryophyta</taxon>
        <taxon>Tracheophyta</taxon>
        <taxon>Spermatophyta</taxon>
        <taxon>Magnoliopsida</taxon>
        <taxon>Liliopsida</taxon>
        <taxon>Poales</taxon>
        <taxon>Poaceae</taxon>
        <taxon>BOP clade</taxon>
        <taxon>Pooideae</taxon>
        <taxon>Triticodae</taxon>
        <taxon>Triticeae</taxon>
        <taxon>Hordeinae</taxon>
        <taxon>Hordeum</taxon>
    </lineage>
</organism>
<evidence type="ECO:0000256" key="9">
    <source>
        <dbReference type="ARBA" id="ARBA00022989"/>
    </source>
</evidence>
<dbReference type="InterPro" id="IPR011009">
    <property type="entry name" value="Kinase-like_dom_sf"/>
</dbReference>